<dbReference type="UniPathway" id="UPA00109">
    <property type="reaction ID" value="UER00188"/>
</dbReference>
<dbReference type="GO" id="GO:0005524">
    <property type="term" value="F:ATP binding"/>
    <property type="evidence" value="ECO:0007669"/>
    <property type="project" value="UniProtKB-KW"/>
</dbReference>
<comment type="similarity">
    <text evidence="2">Belongs to the pyruvate kinase family.</text>
</comment>
<dbReference type="EC" id="2.7.1.40" evidence="3"/>
<dbReference type="InterPro" id="IPR040442">
    <property type="entry name" value="Pyrv_kinase-like_dom_sf"/>
</dbReference>
<evidence type="ECO:0000256" key="7">
    <source>
        <dbReference type="ARBA" id="ARBA00022777"/>
    </source>
</evidence>
<evidence type="ECO:0000256" key="5">
    <source>
        <dbReference type="ARBA" id="ARBA00022723"/>
    </source>
</evidence>
<dbReference type="PATRIC" id="fig|1409788.3.peg.1709"/>
<keyword evidence="9" id="KW-0460">Magnesium</keyword>
<dbReference type="Gene3D" id="3.20.20.60">
    <property type="entry name" value="Phosphoenolpyruvate-binding domains"/>
    <property type="match status" value="1"/>
</dbReference>
<dbReference type="GO" id="GO:0004743">
    <property type="term" value="F:pyruvate kinase activity"/>
    <property type="evidence" value="ECO:0007669"/>
    <property type="project" value="UniProtKB-EC"/>
</dbReference>
<keyword evidence="10" id="KW-0324">Glycolysis</keyword>
<dbReference type="InterPro" id="IPR015793">
    <property type="entry name" value="Pyrv_Knase_brl"/>
</dbReference>
<dbReference type="Proteomes" id="UP000036958">
    <property type="component" value="Unassembled WGS sequence"/>
</dbReference>
<evidence type="ECO:0000256" key="8">
    <source>
        <dbReference type="ARBA" id="ARBA00022840"/>
    </source>
</evidence>
<protein>
    <recommendedName>
        <fullName evidence="3">pyruvate kinase</fullName>
        <ecNumber evidence="3">2.7.1.40</ecNumber>
    </recommendedName>
</protein>
<dbReference type="Pfam" id="PF00224">
    <property type="entry name" value="PK"/>
    <property type="match status" value="1"/>
</dbReference>
<dbReference type="SUPFAM" id="SSF51621">
    <property type="entry name" value="Phosphoenolpyruvate/pyruvate domain"/>
    <property type="match status" value="1"/>
</dbReference>
<dbReference type="GO" id="GO:0016301">
    <property type="term" value="F:kinase activity"/>
    <property type="evidence" value="ECO:0007669"/>
    <property type="project" value="UniProtKB-KW"/>
</dbReference>
<dbReference type="GO" id="GO:0030955">
    <property type="term" value="F:potassium ion binding"/>
    <property type="evidence" value="ECO:0007669"/>
    <property type="project" value="InterPro"/>
</dbReference>
<dbReference type="RefSeq" id="WP_053181726.1">
    <property type="nucleotide sequence ID" value="NZ_LGIA01000112.1"/>
</dbReference>
<dbReference type="PANTHER" id="PTHR11817">
    <property type="entry name" value="PYRUVATE KINASE"/>
    <property type="match status" value="1"/>
</dbReference>
<dbReference type="InterPro" id="IPR011037">
    <property type="entry name" value="Pyrv_Knase-like_insert_dom_sf"/>
</dbReference>
<dbReference type="InterPro" id="IPR015813">
    <property type="entry name" value="Pyrv/PenolPyrv_kinase-like_dom"/>
</dbReference>
<evidence type="ECO:0000313" key="13">
    <source>
        <dbReference type="EMBL" id="KOH45545.1"/>
    </source>
</evidence>
<dbReference type="EMBL" id="LGIA01000112">
    <property type="protein sequence ID" value="KOH45545.1"/>
    <property type="molecule type" value="Genomic_DNA"/>
</dbReference>
<keyword evidence="14" id="KW-1185">Reference proteome</keyword>
<evidence type="ECO:0000256" key="10">
    <source>
        <dbReference type="ARBA" id="ARBA00023152"/>
    </source>
</evidence>
<evidence type="ECO:0000256" key="6">
    <source>
        <dbReference type="ARBA" id="ARBA00022741"/>
    </source>
</evidence>
<comment type="pathway">
    <text evidence="1">Carbohydrate degradation; glycolysis; pyruvate from D-glyceraldehyde 3-phosphate: step 5/5.</text>
</comment>
<evidence type="ECO:0000259" key="12">
    <source>
        <dbReference type="Pfam" id="PF00224"/>
    </source>
</evidence>
<dbReference type="InterPro" id="IPR015806">
    <property type="entry name" value="Pyrv_Knase_insert_dom_sf"/>
</dbReference>
<feature type="domain" description="Pyruvate kinase barrel" evidence="12">
    <location>
        <begin position="135"/>
        <end position="472"/>
    </location>
</feature>
<keyword evidence="5" id="KW-0479">Metal-binding</keyword>
<evidence type="ECO:0000256" key="3">
    <source>
        <dbReference type="ARBA" id="ARBA00012142"/>
    </source>
</evidence>
<evidence type="ECO:0000313" key="14">
    <source>
        <dbReference type="Proteomes" id="UP000036958"/>
    </source>
</evidence>
<evidence type="ECO:0000256" key="2">
    <source>
        <dbReference type="ARBA" id="ARBA00008663"/>
    </source>
</evidence>
<sequence>MNTNNIDTDQLIAKLMKIREAILSCEEDYEPVIQSVHPNYRYSVRNFIRYLKLRTFELRKIQEELSSMGLSSIGHSERYVLANMENILYFLHLYQGKHFSGKYDLGEHPVNYFQSNTVLESNTTRLLGKSNQSLNTRIMVTLPSEAATDYELVKNLIGQGIEVARVNCSHDEPDDWKKMIAHVHQACHEVGHECRIFMDLPGPKMRTGLVKLKKKKKKKKPIDYITLHKGDHLHLYQASLEGQDAKYDAAGEMIAPARISIASPIQFEDLNPGESIWFDDGKIGGKIRAITPEYLDVEITRANSNKGSRLRAEKGINLPDSKLNLPSLSPDDLSFLPILIELADIIGYSFVRKAADVVALQQKLAEYGKPDIGLVLKIENRDAFENLPELLIAGMRSSNIGVMIARGDLAVELGAERISEVQEQILWLCEAAFIPNIWATQVLEKLSKEGVATRAEITDASMAARSECVMLNKGANMLETVQILSSILHRMEAHQYKKKGTLRALQVAKGFLDKQQFRDLS</sequence>
<gene>
    <name evidence="13" type="ORF">NC99_16550</name>
</gene>
<dbReference type="GO" id="GO:0000287">
    <property type="term" value="F:magnesium ion binding"/>
    <property type="evidence" value="ECO:0007669"/>
    <property type="project" value="InterPro"/>
</dbReference>
<keyword evidence="6" id="KW-0547">Nucleotide-binding</keyword>
<name>A0A0L8VAP0_9BACT</name>
<dbReference type="SUPFAM" id="SSF50800">
    <property type="entry name" value="PK beta-barrel domain-like"/>
    <property type="match status" value="1"/>
</dbReference>
<evidence type="ECO:0000256" key="11">
    <source>
        <dbReference type="ARBA" id="ARBA00023317"/>
    </source>
</evidence>
<evidence type="ECO:0000256" key="4">
    <source>
        <dbReference type="ARBA" id="ARBA00022679"/>
    </source>
</evidence>
<comment type="caution">
    <text evidence="13">The sequence shown here is derived from an EMBL/GenBank/DDBJ whole genome shotgun (WGS) entry which is preliminary data.</text>
</comment>
<accession>A0A0L8VAP0</accession>
<organism evidence="13 14">
    <name type="scientific">Sunxiuqinia dokdonensis</name>
    <dbReference type="NCBI Taxonomy" id="1409788"/>
    <lineage>
        <taxon>Bacteria</taxon>
        <taxon>Pseudomonadati</taxon>
        <taxon>Bacteroidota</taxon>
        <taxon>Bacteroidia</taxon>
        <taxon>Marinilabiliales</taxon>
        <taxon>Prolixibacteraceae</taxon>
        <taxon>Sunxiuqinia</taxon>
    </lineage>
</organism>
<dbReference type="InterPro" id="IPR001697">
    <property type="entry name" value="Pyr_Knase"/>
</dbReference>
<keyword evidence="11 13" id="KW-0670">Pyruvate</keyword>
<dbReference type="AlphaFoldDB" id="A0A0L8VAP0"/>
<keyword evidence="8" id="KW-0067">ATP-binding</keyword>
<reference evidence="14" key="1">
    <citation type="submission" date="2015-07" db="EMBL/GenBank/DDBJ databases">
        <title>Genome sequencing of Sunxiuqinia dokdonensis strain SK.</title>
        <authorList>
            <person name="Ahn S."/>
            <person name="Kim B.-C."/>
        </authorList>
    </citation>
    <scope>NUCLEOTIDE SEQUENCE [LARGE SCALE GENOMIC DNA]</scope>
    <source>
        <strain evidence="14">SK</strain>
    </source>
</reference>
<evidence type="ECO:0000256" key="1">
    <source>
        <dbReference type="ARBA" id="ARBA00004997"/>
    </source>
</evidence>
<dbReference type="Gene3D" id="2.40.33.10">
    <property type="entry name" value="PK beta-barrel domain-like"/>
    <property type="match status" value="1"/>
</dbReference>
<evidence type="ECO:0000256" key="9">
    <source>
        <dbReference type="ARBA" id="ARBA00022842"/>
    </source>
</evidence>
<dbReference type="STRING" id="1409788.NC99_16550"/>
<keyword evidence="4 13" id="KW-0808">Transferase</keyword>
<keyword evidence="7 13" id="KW-0418">Kinase</keyword>
<proteinExistence type="inferred from homology"/>
<dbReference type="OrthoDB" id="9812123at2"/>